<dbReference type="SUPFAM" id="SSF46938">
    <property type="entry name" value="CRAL/TRIO N-terminal domain"/>
    <property type="match status" value="1"/>
</dbReference>
<dbReference type="SMART" id="SM00516">
    <property type="entry name" value="SEC14"/>
    <property type="match status" value="1"/>
</dbReference>
<dbReference type="Proteomes" id="UP001461498">
    <property type="component" value="Unassembled WGS sequence"/>
</dbReference>
<reference evidence="2 3" key="1">
    <citation type="submission" date="2022-12" db="EMBL/GenBank/DDBJ databases">
        <title>Chromosome-level genome assembly of true bugs.</title>
        <authorList>
            <person name="Ma L."/>
            <person name="Li H."/>
        </authorList>
    </citation>
    <scope>NUCLEOTIDE SEQUENCE [LARGE SCALE GENOMIC DNA]</scope>
    <source>
        <strain evidence="2">Lab_2022b</strain>
    </source>
</reference>
<dbReference type="Pfam" id="PF00650">
    <property type="entry name" value="CRAL_TRIO"/>
    <property type="match status" value="1"/>
</dbReference>
<evidence type="ECO:0000313" key="2">
    <source>
        <dbReference type="EMBL" id="KAK9507041.1"/>
    </source>
</evidence>
<dbReference type="PANTHER" id="PTHR10174:SF224">
    <property type="entry name" value="RETINOL-BINDING PROTEIN PINTA"/>
    <property type="match status" value="1"/>
</dbReference>
<dbReference type="GO" id="GO:0016020">
    <property type="term" value="C:membrane"/>
    <property type="evidence" value="ECO:0007669"/>
    <property type="project" value="TreeGrafter"/>
</dbReference>
<comment type="caution">
    <text evidence="2">The sequence shown here is derived from an EMBL/GenBank/DDBJ whole genome shotgun (WGS) entry which is preliminary data.</text>
</comment>
<protein>
    <recommendedName>
        <fullName evidence="1">CRAL-TRIO domain-containing protein</fullName>
    </recommendedName>
</protein>
<dbReference type="Gene3D" id="3.40.525.10">
    <property type="entry name" value="CRAL-TRIO lipid binding domain"/>
    <property type="match status" value="1"/>
</dbReference>
<organism evidence="2 3">
    <name type="scientific">Rhynocoris fuscipes</name>
    <dbReference type="NCBI Taxonomy" id="488301"/>
    <lineage>
        <taxon>Eukaryota</taxon>
        <taxon>Metazoa</taxon>
        <taxon>Ecdysozoa</taxon>
        <taxon>Arthropoda</taxon>
        <taxon>Hexapoda</taxon>
        <taxon>Insecta</taxon>
        <taxon>Pterygota</taxon>
        <taxon>Neoptera</taxon>
        <taxon>Paraneoptera</taxon>
        <taxon>Hemiptera</taxon>
        <taxon>Heteroptera</taxon>
        <taxon>Panheteroptera</taxon>
        <taxon>Cimicomorpha</taxon>
        <taxon>Reduviidae</taxon>
        <taxon>Harpactorinae</taxon>
        <taxon>Harpactorini</taxon>
        <taxon>Rhynocoris</taxon>
    </lineage>
</organism>
<evidence type="ECO:0000313" key="3">
    <source>
        <dbReference type="Proteomes" id="UP001461498"/>
    </source>
</evidence>
<dbReference type="GO" id="GO:1902936">
    <property type="term" value="F:phosphatidylinositol bisphosphate binding"/>
    <property type="evidence" value="ECO:0007669"/>
    <property type="project" value="TreeGrafter"/>
</dbReference>
<sequence>MIQEWIKKQPHLPQLNDNQIIMFLKACGYSLEQTKETIDLNYTMRTKLPEFFAQRDLKRKTLEISMEYLQVAVLPERHNDSIVVVYKLKEMDMSKYIFDEYVKLSNMILDITHLELGTANGYQYIHDLKYFTFSHLLQTPLPGLANMLKFLQEACTCNIKGIHFVNGGTILEKLLSVIKPFLNAEVMAVMNLHSNYESLKQALNIKAIPSDYGGEAPSLDELNKRILETLKKYQDWFPEEEKQRNDEKKRVYNKNKDYGIQGSFRKLELD</sequence>
<feature type="domain" description="CRAL-TRIO" evidence="1">
    <location>
        <begin position="61"/>
        <end position="220"/>
    </location>
</feature>
<evidence type="ECO:0000259" key="1">
    <source>
        <dbReference type="PROSITE" id="PS50191"/>
    </source>
</evidence>
<dbReference type="CDD" id="cd00170">
    <property type="entry name" value="SEC14"/>
    <property type="match status" value="1"/>
</dbReference>
<name>A0AAW1D8J3_9HEMI</name>
<dbReference type="InterPro" id="IPR036273">
    <property type="entry name" value="CRAL/TRIO_N_dom_sf"/>
</dbReference>
<dbReference type="EMBL" id="JAPXFL010000005">
    <property type="protein sequence ID" value="KAK9507041.1"/>
    <property type="molecule type" value="Genomic_DNA"/>
</dbReference>
<accession>A0AAW1D8J3</accession>
<keyword evidence="3" id="KW-1185">Reference proteome</keyword>
<dbReference type="PANTHER" id="PTHR10174">
    <property type="entry name" value="ALPHA-TOCOPHEROL TRANSFER PROTEIN-RELATED"/>
    <property type="match status" value="1"/>
</dbReference>
<dbReference type="PRINTS" id="PR00180">
    <property type="entry name" value="CRETINALDHBP"/>
</dbReference>
<dbReference type="Gene3D" id="1.20.5.1200">
    <property type="entry name" value="Alpha-tocopherol transfer"/>
    <property type="match status" value="1"/>
</dbReference>
<dbReference type="AlphaFoldDB" id="A0AAW1D8J3"/>
<dbReference type="PROSITE" id="PS50191">
    <property type="entry name" value="CRAL_TRIO"/>
    <property type="match status" value="1"/>
</dbReference>
<dbReference type="SUPFAM" id="SSF52087">
    <property type="entry name" value="CRAL/TRIO domain"/>
    <property type="match status" value="1"/>
</dbReference>
<proteinExistence type="predicted"/>
<dbReference type="InterPro" id="IPR001251">
    <property type="entry name" value="CRAL-TRIO_dom"/>
</dbReference>
<gene>
    <name evidence="2" type="ORF">O3M35_008870</name>
</gene>
<dbReference type="InterPro" id="IPR036865">
    <property type="entry name" value="CRAL-TRIO_dom_sf"/>
</dbReference>